<dbReference type="RefSeq" id="XP_040971330.1">
    <property type="nucleotide sequence ID" value="XM_041115396.1"/>
</dbReference>
<proteinExistence type="predicted"/>
<evidence type="ECO:0000313" key="2">
    <source>
        <dbReference type="Proteomes" id="UP000818029"/>
    </source>
</evidence>
<dbReference type="PANTHER" id="PTHR15503:SF45">
    <property type="entry name" value="RNA-DIRECTED DNA POLYMERASE HOMOLOG"/>
    <property type="match status" value="1"/>
</dbReference>
<dbReference type="Pfam" id="PF08284">
    <property type="entry name" value="RVP_2"/>
    <property type="match status" value="1"/>
</dbReference>
<dbReference type="Gene3D" id="2.40.70.10">
    <property type="entry name" value="Acid Proteases"/>
    <property type="match status" value="1"/>
</dbReference>
<keyword evidence="2" id="KW-1185">Reference proteome</keyword>
<gene>
    <name evidence="3" type="primary">LOC121230503</name>
</gene>
<feature type="region of interest" description="Disordered" evidence="1">
    <location>
        <begin position="66"/>
        <end position="92"/>
    </location>
</feature>
<evidence type="ECO:0000313" key="3">
    <source>
        <dbReference type="RefSeq" id="XP_040971330.1"/>
    </source>
</evidence>
<dbReference type="Proteomes" id="UP000818029">
    <property type="component" value="Chromosome A06"/>
</dbReference>
<evidence type="ECO:0000256" key="1">
    <source>
        <dbReference type="SAM" id="MobiDB-lite"/>
    </source>
</evidence>
<feature type="compositionally biased region" description="Basic and acidic residues" evidence="1">
    <location>
        <begin position="66"/>
        <end position="80"/>
    </location>
</feature>
<dbReference type="GeneID" id="121230503"/>
<organism evidence="2 3">
    <name type="scientific">Gossypium hirsutum</name>
    <name type="common">Upland cotton</name>
    <name type="synonym">Gossypium mexicanum</name>
    <dbReference type="NCBI Taxonomy" id="3635"/>
    <lineage>
        <taxon>Eukaryota</taxon>
        <taxon>Viridiplantae</taxon>
        <taxon>Streptophyta</taxon>
        <taxon>Embryophyta</taxon>
        <taxon>Tracheophyta</taxon>
        <taxon>Spermatophyta</taxon>
        <taxon>Magnoliopsida</taxon>
        <taxon>eudicotyledons</taxon>
        <taxon>Gunneridae</taxon>
        <taxon>Pentapetalae</taxon>
        <taxon>rosids</taxon>
        <taxon>malvids</taxon>
        <taxon>Malvales</taxon>
        <taxon>Malvaceae</taxon>
        <taxon>Malvoideae</taxon>
        <taxon>Gossypium</taxon>
    </lineage>
</organism>
<dbReference type="InterPro" id="IPR021109">
    <property type="entry name" value="Peptidase_aspartic_dom_sf"/>
</dbReference>
<reference evidence="2" key="1">
    <citation type="journal article" date="2020" name="Nat. Genet.">
        <title>Genomic diversifications of five Gossypium allopolyploid species and their impact on cotton improvement.</title>
        <authorList>
            <person name="Chen Z.J."/>
            <person name="Sreedasyam A."/>
            <person name="Ando A."/>
            <person name="Song Q."/>
            <person name="De Santiago L.M."/>
            <person name="Hulse-Kemp A.M."/>
            <person name="Ding M."/>
            <person name="Ye W."/>
            <person name="Kirkbride R.C."/>
            <person name="Jenkins J."/>
            <person name="Plott C."/>
            <person name="Lovell J."/>
            <person name="Lin Y.M."/>
            <person name="Vaughn R."/>
            <person name="Liu B."/>
            <person name="Simpson S."/>
            <person name="Scheffler B.E."/>
            <person name="Wen L."/>
            <person name="Saski C.A."/>
            <person name="Grover C.E."/>
            <person name="Hu G."/>
            <person name="Conover J.L."/>
            <person name="Carlson J.W."/>
            <person name="Shu S."/>
            <person name="Boston L.B."/>
            <person name="Williams M."/>
            <person name="Peterson D.G."/>
            <person name="McGee K."/>
            <person name="Jones D.C."/>
            <person name="Wendel J.F."/>
            <person name="Stelly D.M."/>
            <person name="Grimwood J."/>
            <person name="Schmutz J."/>
        </authorList>
    </citation>
    <scope>NUCLEOTIDE SEQUENCE [LARGE SCALE GENOMIC DNA]</scope>
    <source>
        <strain evidence="2">cv. TM-1</strain>
    </source>
</reference>
<name>A0ABM3BWA0_GOSHI</name>
<dbReference type="InterPro" id="IPR032567">
    <property type="entry name" value="RTL1-rel"/>
</dbReference>
<dbReference type="PANTHER" id="PTHR15503">
    <property type="entry name" value="LDOC1 RELATED"/>
    <property type="match status" value="1"/>
</dbReference>
<sequence length="369" mass="41800">MVEYEAEFLWLSRYVRDMVATEYERCVRFEDHLRDNLRVLIAPQKEQDFATLVDKAKITEEVKHVKRQNRERGRSKRDLEPSSSVQRPKKKARVDGLIRIGDPIAATGQFPCTDCGRHHLGECSKRTRACLRCGSLEHHIRDCLRRGAGHTEARQPALVYATRHQDDGDASDVITDRGTTHSYISSTVPEISGILIENTTNEVTVLSPLGQSIRVNKLFKNVPLEVQGAIFLADLMELPFGKFEMILGMDWLVKHRVSLDCATKRVVLITVEDSEVVIIGERRNYLSNVISTLRVEKFVCKGCAAYLAYISVSDSEDSSVKDIKTVKDFLNVFPEELFRLPPNQGFSLIAAPLSKLLRKGVLFNWNNAQ</sequence>
<accession>A0ABM3BWA0</accession>
<protein>
    <submittedName>
        <fullName evidence="3">Uncharacterized protein</fullName>
    </submittedName>
</protein>
<reference evidence="3" key="2">
    <citation type="submission" date="2025-08" db="UniProtKB">
        <authorList>
            <consortium name="RefSeq"/>
        </authorList>
    </citation>
    <scope>IDENTIFICATION</scope>
</reference>
<dbReference type="CDD" id="cd00303">
    <property type="entry name" value="retropepsin_like"/>
    <property type="match status" value="1"/>
</dbReference>